<dbReference type="GO" id="GO:0004590">
    <property type="term" value="F:orotidine-5'-phosphate decarboxylase activity"/>
    <property type="evidence" value="ECO:0007669"/>
    <property type="project" value="UniProtKB-UniRule"/>
</dbReference>
<evidence type="ECO:0000259" key="11">
    <source>
        <dbReference type="SMART" id="SM00934"/>
    </source>
</evidence>
<dbReference type="Pfam" id="PF00215">
    <property type="entry name" value="OMPdecase"/>
    <property type="match status" value="1"/>
</dbReference>
<dbReference type="GO" id="GO:0044205">
    <property type="term" value="P:'de novo' UMP biosynthetic process"/>
    <property type="evidence" value="ECO:0007669"/>
    <property type="project" value="UniProtKB-UniRule"/>
</dbReference>
<keyword evidence="3 7" id="KW-0210">Decarboxylase</keyword>
<feature type="binding site" evidence="7 9">
    <location>
        <position position="178"/>
    </location>
    <ligand>
        <name>substrate</name>
    </ligand>
</feature>
<keyword evidence="5 7" id="KW-0456">Lyase</keyword>
<feature type="active site" description="For OMPdecase activity" evidence="8">
    <location>
        <position position="64"/>
    </location>
</feature>
<evidence type="ECO:0000256" key="8">
    <source>
        <dbReference type="PIRSR" id="PIRSR614732-1"/>
    </source>
</evidence>
<dbReference type="HAMAP" id="MF_01200_B">
    <property type="entry name" value="OMPdecase_type1_B"/>
    <property type="match status" value="1"/>
</dbReference>
<dbReference type="EMBL" id="FLUQ01000002">
    <property type="protein sequence ID" value="SBW03464.1"/>
    <property type="molecule type" value="Genomic_DNA"/>
</dbReference>
<dbReference type="AlphaFoldDB" id="A0A212JVH3"/>
<dbReference type="PANTHER" id="PTHR32119:SF2">
    <property type="entry name" value="OROTIDINE 5'-PHOSPHATE DECARBOXYLASE"/>
    <property type="match status" value="1"/>
</dbReference>
<dbReference type="PROSITE" id="PS00156">
    <property type="entry name" value="OMPDECASE"/>
    <property type="match status" value="1"/>
</dbReference>
<evidence type="ECO:0000256" key="6">
    <source>
        <dbReference type="ARBA" id="ARBA00049157"/>
    </source>
</evidence>
<proteinExistence type="inferred from homology"/>
<dbReference type="InterPro" id="IPR047596">
    <property type="entry name" value="OMPdecase_bac"/>
</dbReference>
<gene>
    <name evidence="7 12" type="primary">pyrF</name>
    <name evidence="12" type="ORF">KL86DPRO_20148</name>
</gene>
<feature type="binding site" evidence="7 9">
    <location>
        <position position="207"/>
    </location>
    <ligand>
        <name>substrate</name>
    </ligand>
</feature>
<feature type="active site" description="For OMPdecase activity" evidence="8">
    <location>
        <position position="59"/>
    </location>
</feature>
<dbReference type="InterPro" id="IPR014732">
    <property type="entry name" value="OMPdecase"/>
</dbReference>
<dbReference type="InterPro" id="IPR001754">
    <property type="entry name" value="OMPdeCOase_dom"/>
</dbReference>
<dbReference type="InterPro" id="IPR018089">
    <property type="entry name" value="OMPdecase_AS"/>
</dbReference>
<dbReference type="EC" id="4.1.1.23" evidence="7"/>
<dbReference type="InterPro" id="IPR011060">
    <property type="entry name" value="RibuloseP-bd_barrel"/>
</dbReference>
<feature type="binding site" evidence="7 9">
    <location>
        <position position="208"/>
    </location>
    <ligand>
        <name>substrate</name>
    </ligand>
</feature>
<keyword evidence="4 7" id="KW-0665">Pyrimidine biosynthesis</keyword>
<dbReference type="SUPFAM" id="SSF51366">
    <property type="entry name" value="Ribulose-phoshate binding barrel"/>
    <property type="match status" value="1"/>
</dbReference>
<comment type="function">
    <text evidence="1 7">Catalyzes the decarboxylation of orotidine 5'-monophosphate (OMP) to uridine 5'-monophosphate (UMP).</text>
</comment>
<feature type="binding site" evidence="7 9">
    <location>
        <position position="187"/>
    </location>
    <ligand>
        <name>substrate</name>
    </ligand>
</feature>
<feature type="binding site" evidence="7 9">
    <location>
        <position position="32"/>
    </location>
    <ligand>
        <name>substrate</name>
    </ligand>
</feature>
<feature type="binding site" evidence="7 9">
    <location>
        <position position="10"/>
    </location>
    <ligand>
        <name>substrate</name>
    </ligand>
</feature>
<dbReference type="SMART" id="SM00934">
    <property type="entry name" value="OMPdecase"/>
    <property type="match status" value="1"/>
</dbReference>
<evidence type="ECO:0000256" key="9">
    <source>
        <dbReference type="PIRSR" id="PIRSR614732-2"/>
    </source>
</evidence>
<evidence type="ECO:0000256" key="5">
    <source>
        <dbReference type="ARBA" id="ARBA00023239"/>
    </source>
</evidence>
<feature type="active site" description="Proton donor" evidence="7">
    <location>
        <position position="61"/>
    </location>
</feature>
<evidence type="ECO:0000256" key="7">
    <source>
        <dbReference type="HAMAP-Rule" id="MF_01200"/>
    </source>
</evidence>
<evidence type="ECO:0000256" key="2">
    <source>
        <dbReference type="ARBA" id="ARBA00004861"/>
    </source>
</evidence>
<comment type="catalytic activity">
    <reaction evidence="6 7 10">
        <text>orotidine 5'-phosphate + H(+) = UMP + CO2</text>
        <dbReference type="Rhea" id="RHEA:11596"/>
        <dbReference type="ChEBI" id="CHEBI:15378"/>
        <dbReference type="ChEBI" id="CHEBI:16526"/>
        <dbReference type="ChEBI" id="CHEBI:57538"/>
        <dbReference type="ChEBI" id="CHEBI:57865"/>
        <dbReference type="EC" id="4.1.1.23"/>
    </reaction>
</comment>
<feature type="domain" description="Orotidine 5'-phosphate decarboxylase" evidence="11">
    <location>
        <begin position="4"/>
        <end position="223"/>
    </location>
</feature>
<evidence type="ECO:0000256" key="1">
    <source>
        <dbReference type="ARBA" id="ARBA00002356"/>
    </source>
</evidence>
<protein>
    <recommendedName>
        <fullName evidence="7">Orotidine 5'-phosphate decarboxylase</fullName>
        <ecNumber evidence="7">4.1.1.23</ecNumber>
    </recommendedName>
    <alternativeName>
        <fullName evidence="7">OMP decarboxylase</fullName>
        <shortName evidence="7">OMPDCase</shortName>
        <shortName evidence="7">OMPdecase</shortName>
    </alternativeName>
</protein>
<dbReference type="InterPro" id="IPR013785">
    <property type="entry name" value="Aldolase_TIM"/>
</dbReference>
<reference evidence="12" key="1">
    <citation type="submission" date="2016-04" db="EMBL/GenBank/DDBJ databases">
        <authorList>
            <person name="Evans L.H."/>
            <person name="Alamgir A."/>
            <person name="Owens N."/>
            <person name="Weber N.D."/>
            <person name="Virtaneva K."/>
            <person name="Barbian K."/>
            <person name="Babar A."/>
            <person name="Rosenke K."/>
        </authorList>
    </citation>
    <scope>NUCLEOTIDE SEQUENCE</scope>
    <source>
        <strain evidence="12">86</strain>
    </source>
</reference>
<dbReference type="GO" id="GO:0005829">
    <property type="term" value="C:cytosol"/>
    <property type="evidence" value="ECO:0007669"/>
    <property type="project" value="TreeGrafter"/>
</dbReference>
<name>A0A212JVH3_9DELT</name>
<dbReference type="NCBIfam" id="TIGR01740">
    <property type="entry name" value="pyrF"/>
    <property type="match status" value="1"/>
</dbReference>
<organism evidence="12">
    <name type="scientific">uncultured delta proteobacterium</name>
    <dbReference type="NCBI Taxonomy" id="34034"/>
    <lineage>
        <taxon>Bacteria</taxon>
        <taxon>Deltaproteobacteria</taxon>
        <taxon>environmental samples</taxon>
    </lineage>
</organism>
<sequence>MSASLVLALDFPGAKEALPLARQLKGVVPWMKVGLELFTAEGPRVIAELKDMGFKVFLDLKFHDIPNTVKGAAKSAASLGADITTIHHAGGERMAKAALEGVLEANYPTRVFAISILTSTSPEEAGFASAAEVTKAVAAKALQAKTWGLPGIVCSGHEAAAVKAATGPDFLCLCPGIRLEDGGNDDQRRVMTPALAVKAGADFLVMGRPIARAADPRAAALAALENMAKA</sequence>
<feature type="active site" description="For OMPdecase activity" evidence="8">
    <location>
        <position position="61"/>
    </location>
</feature>
<evidence type="ECO:0000256" key="3">
    <source>
        <dbReference type="ARBA" id="ARBA00022793"/>
    </source>
</evidence>
<dbReference type="CDD" id="cd04725">
    <property type="entry name" value="OMP_decarboxylase_like"/>
    <property type="match status" value="1"/>
</dbReference>
<dbReference type="NCBIfam" id="NF001273">
    <property type="entry name" value="PRK00230.1"/>
    <property type="match status" value="1"/>
</dbReference>
<dbReference type="PANTHER" id="PTHR32119">
    <property type="entry name" value="OROTIDINE 5'-PHOSPHATE DECARBOXYLASE"/>
    <property type="match status" value="1"/>
</dbReference>
<comment type="pathway">
    <text evidence="2 7 10">Pyrimidine metabolism; UMP biosynthesis via de novo pathway; UMP from orotate: step 2/2.</text>
</comment>
<accession>A0A212JVH3</accession>
<evidence type="ECO:0000256" key="4">
    <source>
        <dbReference type="ARBA" id="ARBA00022975"/>
    </source>
</evidence>
<dbReference type="GO" id="GO:0006207">
    <property type="term" value="P:'de novo' pyrimidine nucleobase biosynthetic process"/>
    <property type="evidence" value="ECO:0007669"/>
    <property type="project" value="InterPro"/>
</dbReference>
<evidence type="ECO:0000313" key="12">
    <source>
        <dbReference type="EMBL" id="SBW03464.1"/>
    </source>
</evidence>
<feature type="binding site" evidence="7">
    <location>
        <begin position="59"/>
        <end position="68"/>
    </location>
    <ligand>
        <name>substrate</name>
    </ligand>
</feature>
<comment type="similarity">
    <text evidence="7">Belongs to the OMP decarboxylase family. Type 1 subfamily.</text>
</comment>
<dbReference type="Gene3D" id="3.20.20.70">
    <property type="entry name" value="Aldolase class I"/>
    <property type="match status" value="1"/>
</dbReference>
<feature type="binding site" evidence="7 9">
    <location>
        <position position="118"/>
    </location>
    <ligand>
        <name>substrate</name>
    </ligand>
</feature>
<comment type="subunit">
    <text evidence="7">Homodimer.</text>
</comment>
<dbReference type="UniPathway" id="UPA00070">
    <property type="reaction ID" value="UER00120"/>
</dbReference>
<evidence type="ECO:0000256" key="10">
    <source>
        <dbReference type="RuleBase" id="RU000512"/>
    </source>
</evidence>